<keyword evidence="2 4" id="KW-0238">DNA-binding</keyword>
<organism evidence="6 7">
    <name type="scientific">Haliangium ochraceum (strain DSM 14365 / JCM 11303 / SMP-2)</name>
    <dbReference type="NCBI Taxonomy" id="502025"/>
    <lineage>
        <taxon>Bacteria</taxon>
        <taxon>Pseudomonadati</taxon>
        <taxon>Myxococcota</taxon>
        <taxon>Polyangia</taxon>
        <taxon>Haliangiales</taxon>
        <taxon>Kofleriaceae</taxon>
        <taxon>Haliangium</taxon>
    </lineage>
</organism>
<dbReference type="EMBL" id="CP001804">
    <property type="protein sequence ID" value="ACY18956.1"/>
    <property type="molecule type" value="Genomic_DNA"/>
</dbReference>
<proteinExistence type="predicted"/>
<name>D0LQE7_HALO1</name>
<evidence type="ECO:0000256" key="2">
    <source>
        <dbReference type="ARBA" id="ARBA00023125"/>
    </source>
</evidence>
<accession>D0LQE7</accession>
<dbReference type="OrthoDB" id="5431414at2"/>
<keyword evidence="3" id="KW-0804">Transcription</keyword>
<reference evidence="6 7" key="1">
    <citation type="journal article" date="2010" name="Stand. Genomic Sci.">
        <title>Complete genome sequence of Haliangium ochraceum type strain (SMP-2).</title>
        <authorList>
            <consortium name="US DOE Joint Genome Institute (JGI-PGF)"/>
            <person name="Ivanova N."/>
            <person name="Daum C."/>
            <person name="Lang E."/>
            <person name="Abt B."/>
            <person name="Kopitz M."/>
            <person name="Saunders E."/>
            <person name="Lapidus A."/>
            <person name="Lucas S."/>
            <person name="Glavina Del Rio T."/>
            <person name="Nolan M."/>
            <person name="Tice H."/>
            <person name="Copeland A."/>
            <person name="Cheng J.F."/>
            <person name="Chen F."/>
            <person name="Bruce D."/>
            <person name="Goodwin L."/>
            <person name="Pitluck S."/>
            <person name="Mavromatis K."/>
            <person name="Pati A."/>
            <person name="Mikhailova N."/>
            <person name="Chen A."/>
            <person name="Palaniappan K."/>
            <person name="Land M."/>
            <person name="Hauser L."/>
            <person name="Chang Y.J."/>
            <person name="Jeffries C.D."/>
            <person name="Detter J.C."/>
            <person name="Brettin T."/>
            <person name="Rohde M."/>
            <person name="Goker M."/>
            <person name="Bristow J."/>
            <person name="Markowitz V."/>
            <person name="Eisen J.A."/>
            <person name="Hugenholtz P."/>
            <person name="Kyrpides N.C."/>
            <person name="Klenk H.P."/>
        </authorList>
    </citation>
    <scope>NUCLEOTIDE SEQUENCE [LARGE SCALE GENOMIC DNA]</scope>
    <source>
        <strain evidence="7">DSM 14365 / CIP 107738 / JCM 11303 / AJ 13395 / SMP-2</strain>
    </source>
</reference>
<protein>
    <submittedName>
        <fullName evidence="6">Transcriptional regulator, TetR family</fullName>
    </submittedName>
</protein>
<feature type="domain" description="HTH tetR-type" evidence="5">
    <location>
        <begin position="5"/>
        <end position="65"/>
    </location>
</feature>
<dbReference type="Gene3D" id="1.10.357.10">
    <property type="entry name" value="Tetracycline Repressor, domain 2"/>
    <property type="match status" value="1"/>
</dbReference>
<evidence type="ECO:0000256" key="1">
    <source>
        <dbReference type="ARBA" id="ARBA00023015"/>
    </source>
</evidence>
<evidence type="ECO:0000256" key="4">
    <source>
        <dbReference type="PROSITE-ProRule" id="PRU00335"/>
    </source>
</evidence>
<keyword evidence="1" id="KW-0805">Transcription regulation</keyword>
<evidence type="ECO:0000313" key="7">
    <source>
        <dbReference type="Proteomes" id="UP000001880"/>
    </source>
</evidence>
<dbReference type="GO" id="GO:0000976">
    <property type="term" value="F:transcription cis-regulatory region binding"/>
    <property type="evidence" value="ECO:0007669"/>
    <property type="project" value="TreeGrafter"/>
</dbReference>
<dbReference type="Proteomes" id="UP000001880">
    <property type="component" value="Chromosome"/>
</dbReference>
<dbReference type="InterPro" id="IPR009057">
    <property type="entry name" value="Homeodomain-like_sf"/>
</dbReference>
<dbReference type="PROSITE" id="PS50977">
    <property type="entry name" value="HTH_TETR_2"/>
    <property type="match status" value="1"/>
</dbReference>
<dbReference type="eggNOG" id="COG1309">
    <property type="taxonomic scope" value="Bacteria"/>
</dbReference>
<dbReference type="PANTHER" id="PTHR30055:SF240">
    <property type="entry name" value="HTH-TYPE TRANSCRIPTIONAL REGULATOR ACRR"/>
    <property type="match status" value="1"/>
</dbReference>
<dbReference type="PANTHER" id="PTHR30055">
    <property type="entry name" value="HTH-TYPE TRANSCRIPTIONAL REGULATOR RUTR"/>
    <property type="match status" value="1"/>
</dbReference>
<dbReference type="HOGENOM" id="CLU_1325634_0_0_7"/>
<keyword evidence="7" id="KW-1185">Reference proteome</keyword>
<dbReference type="SUPFAM" id="SSF46689">
    <property type="entry name" value="Homeodomain-like"/>
    <property type="match status" value="1"/>
</dbReference>
<evidence type="ECO:0000259" key="5">
    <source>
        <dbReference type="PROSITE" id="PS50977"/>
    </source>
</evidence>
<feature type="DNA-binding region" description="H-T-H motif" evidence="4">
    <location>
        <begin position="28"/>
        <end position="47"/>
    </location>
</feature>
<evidence type="ECO:0000313" key="6">
    <source>
        <dbReference type="EMBL" id="ACY18956.1"/>
    </source>
</evidence>
<dbReference type="InterPro" id="IPR050109">
    <property type="entry name" value="HTH-type_TetR-like_transc_reg"/>
</dbReference>
<gene>
    <name evidence="6" type="ordered locus">Hoch_6487</name>
</gene>
<dbReference type="GO" id="GO:0003700">
    <property type="term" value="F:DNA-binding transcription factor activity"/>
    <property type="evidence" value="ECO:0007669"/>
    <property type="project" value="TreeGrafter"/>
</dbReference>
<dbReference type="InterPro" id="IPR001647">
    <property type="entry name" value="HTH_TetR"/>
</dbReference>
<dbReference type="InterPro" id="IPR036271">
    <property type="entry name" value="Tet_transcr_reg_TetR-rel_C_sf"/>
</dbReference>
<dbReference type="AlphaFoldDB" id="D0LQE7"/>
<evidence type="ECO:0000256" key="3">
    <source>
        <dbReference type="ARBA" id="ARBA00023163"/>
    </source>
</evidence>
<sequence>MTENSERRHQILDAAKRLFKHYGVGKTTVADIARAAGVGVGTVYLEFPSKDTLITELSAESYRCMLAAMRTALGTGDDHAARLRALLDHRLERFLDIARDGQHGMDLIRCGCGAVQEAHERFRAAEQDLLSEFLREACDDGAFATESPEGTARVLLRLYDCYAQDALAGGGGDALRAEIEHAHELVLSGLVSRDD</sequence>
<dbReference type="RefSeq" id="WP_012831548.1">
    <property type="nucleotide sequence ID" value="NC_013440.1"/>
</dbReference>
<dbReference type="SUPFAM" id="SSF48498">
    <property type="entry name" value="Tetracyclin repressor-like, C-terminal domain"/>
    <property type="match status" value="1"/>
</dbReference>
<dbReference type="Pfam" id="PF00440">
    <property type="entry name" value="TetR_N"/>
    <property type="match status" value="1"/>
</dbReference>
<dbReference type="PRINTS" id="PR00455">
    <property type="entry name" value="HTHTETR"/>
</dbReference>
<dbReference type="STRING" id="502025.Hoch_6487"/>
<dbReference type="KEGG" id="hoh:Hoch_6487"/>